<keyword evidence="6" id="KW-0969">Cilium</keyword>
<name>A0A8G2C9A1_9BACT</name>
<comment type="caution">
    <text evidence="6">The sequence shown here is derived from an EMBL/GenBank/DDBJ whole genome shotgun (WGS) entry which is preliminary data.</text>
</comment>
<proteinExistence type="inferred from homology"/>
<evidence type="ECO:0000313" key="6">
    <source>
        <dbReference type="EMBL" id="SHJ05947.1"/>
    </source>
</evidence>
<dbReference type="GO" id="GO:0071973">
    <property type="term" value="P:bacterial-type flagellum-dependent cell motility"/>
    <property type="evidence" value="ECO:0007669"/>
    <property type="project" value="InterPro"/>
</dbReference>
<dbReference type="GO" id="GO:0009424">
    <property type="term" value="C:bacterial-type flagellum hook"/>
    <property type="evidence" value="ECO:0007669"/>
    <property type="project" value="InterPro"/>
</dbReference>
<dbReference type="NCBIfam" id="TIGR02550">
    <property type="entry name" value="flagell_flgL"/>
    <property type="match status" value="1"/>
</dbReference>
<dbReference type="Proteomes" id="UP000184001">
    <property type="component" value="Unassembled WGS sequence"/>
</dbReference>
<dbReference type="EMBL" id="FQZR01000003">
    <property type="protein sequence ID" value="SHJ05947.1"/>
    <property type="molecule type" value="Genomic_DNA"/>
</dbReference>
<evidence type="ECO:0000256" key="2">
    <source>
        <dbReference type="ARBA" id="ARBA00005709"/>
    </source>
</evidence>
<keyword evidence="6" id="KW-0282">Flagellum</keyword>
<dbReference type="Pfam" id="PF00700">
    <property type="entry name" value="Flagellin_C"/>
    <property type="match status" value="1"/>
</dbReference>
<organism evidence="6 7">
    <name type="scientific">Halodesulfovibrio aestuarii</name>
    <dbReference type="NCBI Taxonomy" id="126333"/>
    <lineage>
        <taxon>Bacteria</taxon>
        <taxon>Pseudomonadati</taxon>
        <taxon>Thermodesulfobacteriota</taxon>
        <taxon>Desulfovibrionia</taxon>
        <taxon>Desulfovibrionales</taxon>
        <taxon>Desulfovibrionaceae</taxon>
        <taxon>Halodesulfovibrio</taxon>
    </lineage>
</organism>
<dbReference type="InterPro" id="IPR046358">
    <property type="entry name" value="Flagellin_C"/>
</dbReference>
<dbReference type="InterPro" id="IPR001029">
    <property type="entry name" value="Flagellin_N"/>
</dbReference>
<comment type="similarity">
    <text evidence="2">Belongs to the bacterial flagellin family.</text>
</comment>
<evidence type="ECO:0000259" key="4">
    <source>
        <dbReference type="Pfam" id="PF00669"/>
    </source>
</evidence>
<evidence type="ECO:0000259" key="5">
    <source>
        <dbReference type="Pfam" id="PF00700"/>
    </source>
</evidence>
<comment type="subcellular location">
    <subcellularLocation>
        <location evidence="1">Bacterial flagellum</location>
    </subcellularLocation>
</comment>
<keyword evidence="3" id="KW-0975">Bacterial flagellum</keyword>
<dbReference type="RefSeq" id="WP_020000524.1">
    <property type="nucleotide sequence ID" value="NZ_CP192219.1"/>
</dbReference>
<dbReference type="Gene3D" id="1.20.1330.10">
    <property type="entry name" value="f41 fragment of flagellin, N-terminal domain"/>
    <property type="match status" value="1"/>
</dbReference>
<protein>
    <submittedName>
        <fullName evidence="6">Flagellar hook-associated protein 3 FlgL</fullName>
    </submittedName>
</protein>
<dbReference type="PANTHER" id="PTHR42792">
    <property type="entry name" value="FLAGELLIN"/>
    <property type="match status" value="1"/>
</dbReference>
<reference evidence="6 7" key="1">
    <citation type="submission" date="2016-11" db="EMBL/GenBank/DDBJ databases">
        <authorList>
            <person name="Varghese N."/>
            <person name="Submissions S."/>
        </authorList>
    </citation>
    <scope>NUCLEOTIDE SEQUENCE [LARGE SCALE GENOMIC DNA]</scope>
    <source>
        <strain evidence="6 7">DSM 17919</strain>
    </source>
</reference>
<dbReference type="InterPro" id="IPR013384">
    <property type="entry name" value="Flagell_FlgL"/>
</dbReference>
<evidence type="ECO:0000256" key="3">
    <source>
        <dbReference type="ARBA" id="ARBA00023143"/>
    </source>
</evidence>
<sequence>MRIATSQIYTASLKQINTSLNKVMELQMMESSQKKLNNPSDDPSGAALSMQLRSYSATLLTYEDNCTLGKNYLATADGALQVCSERLTSISELAEQAATETYTNVQMEDMAIELRQEMDSLFQMANTKMGEIYLFSGNDIENSAYEKSLGVTIDDSSMTHADVVSVQGSASYTVYIQMTESGTVGGTEDLDYQYSTDGGDTWTTGTLLAGDTEIVAGETSITLATGTAVTAEDGSGEGTNLYIRTAYEYEGSDDELSLAIGEDTTLGVTSAGSSVFGGIDPATGEPYPDPNLFEALGDLVAYMETGNTDGVASCIETINDAYEHMLQQAASVGARQNTAENTATAIAITKDRSVSQISSIEDADATQLTVEMAQAKYVYEAVLSTTTSVFQLNILSYL</sequence>
<feature type="domain" description="Flagellin N-terminal" evidence="4">
    <location>
        <begin position="4"/>
        <end position="138"/>
    </location>
</feature>
<dbReference type="SUPFAM" id="SSF64518">
    <property type="entry name" value="Phase 1 flagellin"/>
    <property type="match status" value="1"/>
</dbReference>
<gene>
    <name evidence="6" type="ORF">SAMN05660830_01514</name>
</gene>
<evidence type="ECO:0000313" key="7">
    <source>
        <dbReference type="Proteomes" id="UP000184001"/>
    </source>
</evidence>
<dbReference type="AlphaFoldDB" id="A0A8G2C9A1"/>
<dbReference type="Pfam" id="PF00669">
    <property type="entry name" value="Flagellin_N"/>
    <property type="match status" value="1"/>
</dbReference>
<keyword evidence="6" id="KW-0966">Cell projection</keyword>
<dbReference type="InterPro" id="IPR001492">
    <property type="entry name" value="Flagellin"/>
</dbReference>
<accession>A0A8G2C9A1</accession>
<dbReference type="GO" id="GO:0005198">
    <property type="term" value="F:structural molecule activity"/>
    <property type="evidence" value="ECO:0007669"/>
    <property type="project" value="InterPro"/>
</dbReference>
<evidence type="ECO:0000256" key="1">
    <source>
        <dbReference type="ARBA" id="ARBA00004365"/>
    </source>
</evidence>
<dbReference type="PANTHER" id="PTHR42792:SF1">
    <property type="entry name" value="FLAGELLAR HOOK-ASSOCIATED PROTEIN 3"/>
    <property type="match status" value="1"/>
</dbReference>
<feature type="domain" description="Flagellin C-terminal" evidence="5">
    <location>
        <begin position="315"/>
        <end position="398"/>
    </location>
</feature>